<comment type="caution">
    <text evidence="1">The sequence shown here is derived from an EMBL/GenBank/DDBJ whole genome shotgun (WGS) entry which is preliminary data.</text>
</comment>
<accession>A0A7W7D967</accession>
<evidence type="ECO:0000313" key="1">
    <source>
        <dbReference type="EMBL" id="MBB4702552.1"/>
    </source>
</evidence>
<reference evidence="1 2" key="1">
    <citation type="submission" date="2020-08" db="EMBL/GenBank/DDBJ databases">
        <title>Sequencing the genomes of 1000 actinobacteria strains.</title>
        <authorList>
            <person name="Klenk H.-P."/>
        </authorList>
    </citation>
    <scope>NUCLEOTIDE SEQUENCE [LARGE SCALE GENOMIC DNA]</scope>
    <source>
        <strain evidence="1 2">DSM 45784</strain>
    </source>
</reference>
<dbReference type="RefSeq" id="WP_184882405.1">
    <property type="nucleotide sequence ID" value="NZ_BOOV01000033.1"/>
</dbReference>
<dbReference type="Proteomes" id="UP000542210">
    <property type="component" value="Unassembled WGS sequence"/>
</dbReference>
<dbReference type="AlphaFoldDB" id="A0A7W7D967"/>
<organism evidence="1 2">
    <name type="scientific">Sphaerisporangium siamense</name>
    <dbReference type="NCBI Taxonomy" id="795645"/>
    <lineage>
        <taxon>Bacteria</taxon>
        <taxon>Bacillati</taxon>
        <taxon>Actinomycetota</taxon>
        <taxon>Actinomycetes</taxon>
        <taxon>Streptosporangiales</taxon>
        <taxon>Streptosporangiaceae</taxon>
        <taxon>Sphaerisporangium</taxon>
    </lineage>
</organism>
<evidence type="ECO:0000313" key="2">
    <source>
        <dbReference type="Proteomes" id="UP000542210"/>
    </source>
</evidence>
<keyword evidence="2" id="KW-1185">Reference proteome</keyword>
<protein>
    <submittedName>
        <fullName evidence="1">Uncharacterized protein</fullName>
    </submittedName>
</protein>
<sequence length="78" mass="8382">MTEDPHADHGDVTLSLAEQLPDGGLLYQSWPICACTLEALRARLGPPRHQSLATREQVETTGRAILSVDSGLKMGEGL</sequence>
<name>A0A7W7D967_9ACTN</name>
<proteinExistence type="predicted"/>
<dbReference type="EMBL" id="JACHND010000001">
    <property type="protein sequence ID" value="MBB4702552.1"/>
    <property type="molecule type" value="Genomic_DNA"/>
</dbReference>
<gene>
    <name evidence="1" type="ORF">BJ982_004096</name>
</gene>